<dbReference type="SUPFAM" id="SSF53850">
    <property type="entry name" value="Periplasmic binding protein-like II"/>
    <property type="match status" value="1"/>
</dbReference>
<dbReference type="RefSeq" id="WP_094015754.1">
    <property type="nucleotide sequence ID" value="NZ_NMQW01000022.1"/>
</dbReference>
<dbReference type="InterPro" id="IPR022627">
    <property type="entry name" value="DUF3502"/>
</dbReference>
<dbReference type="PANTHER" id="PTHR43649">
    <property type="entry name" value="ARABINOSE-BINDING PROTEIN-RELATED"/>
    <property type="match status" value="1"/>
</dbReference>
<name>A0A229UPU7_9BACL</name>
<evidence type="ECO:0000313" key="4">
    <source>
        <dbReference type="Proteomes" id="UP000215509"/>
    </source>
</evidence>
<organism evidence="3 4">
    <name type="scientific">Paenibacillus rigui</name>
    <dbReference type="NCBI Taxonomy" id="554312"/>
    <lineage>
        <taxon>Bacteria</taxon>
        <taxon>Bacillati</taxon>
        <taxon>Bacillota</taxon>
        <taxon>Bacilli</taxon>
        <taxon>Bacillales</taxon>
        <taxon>Paenibacillaceae</taxon>
        <taxon>Paenibacillus</taxon>
    </lineage>
</organism>
<dbReference type="PANTHER" id="PTHR43649:SF17">
    <property type="entry name" value="ABC TRANSPORTER SOLUTE BINDING PROTEIN-SUGAR TRANSPORT"/>
    <property type="match status" value="1"/>
</dbReference>
<evidence type="ECO:0000259" key="2">
    <source>
        <dbReference type="Pfam" id="PF12010"/>
    </source>
</evidence>
<dbReference type="InterPro" id="IPR050490">
    <property type="entry name" value="Bact_solute-bd_prot1"/>
</dbReference>
<feature type="chain" id="PRO_5039341221" evidence="1">
    <location>
        <begin position="25"/>
        <end position="528"/>
    </location>
</feature>
<keyword evidence="4" id="KW-1185">Reference proteome</keyword>
<sequence length="528" mass="59864">MKSWRKIGAVALAAAVVTSSAACANNTNNEAGKSGEKADGPVTLKWMLWKDEPKDMPQVLQEFEKRTKDTLNTSIKIEWSGADHKEKSKLRMAAGEEVDLMFDAPFMNLNNHVSQGLYQELDKYFNNDAYPGLKKAFSLEMVEKNKILGHNYTIPLTQYWYDTDVIFIRKDLREKYGLPPIQSYDDLQKFYDKVQELDKNIVPLALRGERGFYKIHDLQFTKDTPIISDSFGSGIGWTISLSADGKKVNGLVAAGDPQSEFDKLPAPYNDTKLLYSSFAKYVEWNKYLEKDVVSQKDPAGFFTSGKAASTEGTVSGYTALQKRLKDSIPNAGLEMFVYNNCQREMKSECIGTNYVANNSLVIPTTSKNIDRTMKVLDWIFQNKENHDLFELGVEGKNWQAVGKDQYKLLNADYSNFPAYELTWNPSYVRINADLDDTVKKYLAYSAKPDTYFTKKLSGFRFNAEPVKNEIAKVTPKVSNFNQLAKLGLIKDYPGEVSKLNQELKGLGLDKLREELRKQLQEYLDKGGK</sequence>
<dbReference type="Pfam" id="PF12010">
    <property type="entry name" value="DUF3502"/>
    <property type="match status" value="1"/>
</dbReference>
<reference evidence="3 4" key="1">
    <citation type="submission" date="2017-07" db="EMBL/GenBank/DDBJ databases">
        <title>Genome sequencing and assembly of Paenibacillus rigui.</title>
        <authorList>
            <person name="Mayilraj S."/>
        </authorList>
    </citation>
    <scope>NUCLEOTIDE SEQUENCE [LARGE SCALE GENOMIC DNA]</scope>
    <source>
        <strain evidence="3 4">JCM 16352</strain>
    </source>
</reference>
<evidence type="ECO:0000256" key="1">
    <source>
        <dbReference type="SAM" id="SignalP"/>
    </source>
</evidence>
<dbReference type="AlphaFoldDB" id="A0A229UPU7"/>
<comment type="caution">
    <text evidence="3">The sequence shown here is derived from an EMBL/GenBank/DDBJ whole genome shotgun (WGS) entry which is preliminary data.</text>
</comment>
<evidence type="ECO:0000313" key="3">
    <source>
        <dbReference type="EMBL" id="OXM85393.1"/>
    </source>
</evidence>
<proteinExistence type="predicted"/>
<gene>
    <name evidence="3" type="ORF">CF651_15370</name>
</gene>
<keyword evidence="1" id="KW-0732">Signal</keyword>
<protein>
    <submittedName>
        <fullName evidence="3">ABC transporter substrate-binding protein</fullName>
    </submittedName>
</protein>
<dbReference type="Proteomes" id="UP000215509">
    <property type="component" value="Unassembled WGS sequence"/>
</dbReference>
<dbReference type="Gene3D" id="3.40.190.10">
    <property type="entry name" value="Periplasmic binding protein-like II"/>
    <property type="match status" value="1"/>
</dbReference>
<dbReference type="OrthoDB" id="4349943at2"/>
<feature type="domain" description="DUF3502" evidence="2">
    <location>
        <begin position="456"/>
        <end position="523"/>
    </location>
</feature>
<dbReference type="EMBL" id="NMQW01000022">
    <property type="protein sequence ID" value="OXM85393.1"/>
    <property type="molecule type" value="Genomic_DNA"/>
</dbReference>
<accession>A0A229UPU7</accession>
<dbReference type="PROSITE" id="PS51257">
    <property type="entry name" value="PROKAR_LIPOPROTEIN"/>
    <property type="match status" value="1"/>
</dbReference>
<dbReference type="Pfam" id="PF01547">
    <property type="entry name" value="SBP_bac_1"/>
    <property type="match status" value="1"/>
</dbReference>
<dbReference type="InterPro" id="IPR006059">
    <property type="entry name" value="SBP"/>
</dbReference>
<feature type="signal peptide" evidence="1">
    <location>
        <begin position="1"/>
        <end position="24"/>
    </location>
</feature>